<accession>A0A0A0QY65</accession>
<dbReference type="AlphaFoldDB" id="A0A0A0QY65"/>
<proteinExistence type="predicted"/>
<evidence type="ECO:0000313" key="1">
    <source>
        <dbReference type="EMBL" id="AIU94590.1"/>
    </source>
</evidence>
<protein>
    <submittedName>
        <fullName evidence="1">Uncharacterized protein</fullName>
    </submittedName>
</protein>
<organism evidence="1">
    <name type="scientific">Stenotrophomonas maltophilia</name>
    <name type="common">Pseudomonas maltophilia</name>
    <name type="synonym">Xanthomonas maltophilia</name>
    <dbReference type="NCBI Taxonomy" id="40324"/>
    <lineage>
        <taxon>Bacteria</taxon>
        <taxon>Pseudomonadati</taxon>
        <taxon>Pseudomonadota</taxon>
        <taxon>Gammaproteobacteria</taxon>
        <taxon>Lysobacterales</taxon>
        <taxon>Lysobacteraceae</taxon>
        <taxon>Stenotrophomonas</taxon>
        <taxon>Stenotrophomonas maltophilia group</taxon>
    </lineage>
</organism>
<sequence>MSSGAVAMVIGSGASCSMSSGSFITNTSFSRGPQMSFIEFIGHGRLLGIGKAPPLPLIPLHRQLSGQSLTLGLLDLFHRICLLFAETTQRPDRHTQVDDLRPQLSEHHSFLFGFEYQHLLVVTGE</sequence>
<dbReference type="EMBL" id="KM649682">
    <property type="protein sequence ID" value="AIU94590.1"/>
    <property type="molecule type" value="Genomic_DNA"/>
</dbReference>
<reference evidence="1" key="1">
    <citation type="journal article" date="2015" name="J. Antimicrob. Chemother.">
        <title>Characterization of a genomic island in Stenotrophomonas maltophilia that carries a novel floR gene variant.</title>
        <authorList>
            <person name="He T."/>
            <person name="Shen J."/>
            <person name="Schwarz S."/>
            <person name="Wu C."/>
            <person name="Wang Y."/>
        </authorList>
    </citation>
    <scope>NUCLEOTIDE SEQUENCE</scope>
    <source>
        <strain evidence="1">GZP-Sm1</strain>
    </source>
</reference>
<name>A0A0A0QY65_STEMA</name>